<keyword evidence="6" id="KW-1185">Reference proteome</keyword>
<protein>
    <recommendedName>
        <fullName evidence="4">RRM domain-containing protein</fullName>
    </recommendedName>
</protein>
<evidence type="ECO:0000259" key="4">
    <source>
        <dbReference type="PROSITE" id="PS50102"/>
    </source>
</evidence>
<name>A0A9P0D034_9CUCU</name>
<feature type="region of interest" description="Disordered" evidence="3">
    <location>
        <begin position="118"/>
        <end position="300"/>
    </location>
</feature>
<feature type="compositionally biased region" description="Gly residues" evidence="3">
    <location>
        <begin position="196"/>
        <end position="230"/>
    </location>
</feature>
<evidence type="ECO:0000313" key="6">
    <source>
        <dbReference type="Proteomes" id="UP001153636"/>
    </source>
</evidence>
<evidence type="ECO:0000256" key="2">
    <source>
        <dbReference type="PROSITE-ProRule" id="PRU00176"/>
    </source>
</evidence>
<dbReference type="Pfam" id="PF00076">
    <property type="entry name" value="RRM_1"/>
    <property type="match status" value="1"/>
</dbReference>
<feature type="compositionally biased region" description="Gly residues" evidence="3">
    <location>
        <begin position="134"/>
        <end position="146"/>
    </location>
</feature>
<dbReference type="SUPFAM" id="SSF54928">
    <property type="entry name" value="RNA-binding domain, RBD"/>
    <property type="match status" value="1"/>
</dbReference>
<dbReference type="InterPro" id="IPR012677">
    <property type="entry name" value="Nucleotide-bd_a/b_plait_sf"/>
</dbReference>
<gene>
    <name evidence="5" type="ORF">PSYICH_LOCUS8909</name>
</gene>
<accession>A0A9P0D034</accession>
<evidence type="ECO:0000313" key="5">
    <source>
        <dbReference type="EMBL" id="CAH1107807.1"/>
    </source>
</evidence>
<dbReference type="GO" id="GO:0003723">
    <property type="term" value="F:RNA binding"/>
    <property type="evidence" value="ECO:0007669"/>
    <property type="project" value="UniProtKB-UniRule"/>
</dbReference>
<dbReference type="SMART" id="SM00360">
    <property type="entry name" value="RRM"/>
    <property type="match status" value="1"/>
</dbReference>
<keyword evidence="1 2" id="KW-0694">RNA-binding</keyword>
<dbReference type="InterPro" id="IPR000504">
    <property type="entry name" value="RRM_dom"/>
</dbReference>
<dbReference type="InterPro" id="IPR035979">
    <property type="entry name" value="RBD_domain_sf"/>
</dbReference>
<feature type="compositionally biased region" description="Basic and acidic residues" evidence="3">
    <location>
        <begin position="1"/>
        <end position="14"/>
    </location>
</feature>
<dbReference type="Gene3D" id="3.30.70.330">
    <property type="match status" value="1"/>
</dbReference>
<dbReference type="FunFam" id="3.30.70.330:FF:000414">
    <property type="entry name" value="Eukaryotic translation initiation factor 4H"/>
    <property type="match status" value="1"/>
</dbReference>
<feature type="domain" description="RRM" evidence="4">
    <location>
        <begin position="42"/>
        <end position="119"/>
    </location>
</feature>
<feature type="compositionally biased region" description="Basic and acidic residues" evidence="3">
    <location>
        <begin position="147"/>
        <end position="173"/>
    </location>
</feature>
<dbReference type="OrthoDB" id="48651at2759"/>
<feature type="compositionally biased region" description="Gly residues" evidence="3">
    <location>
        <begin position="15"/>
        <end position="33"/>
    </location>
</feature>
<dbReference type="PANTHER" id="PTHR23236:SF11">
    <property type="entry name" value="EUKARYOTIC TRANSLATION INITIATION FACTOR 4H"/>
    <property type="match status" value="1"/>
</dbReference>
<proteinExistence type="predicted"/>
<evidence type="ECO:0000256" key="3">
    <source>
        <dbReference type="SAM" id="MobiDB-lite"/>
    </source>
</evidence>
<evidence type="ECO:0000256" key="1">
    <source>
        <dbReference type="ARBA" id="ARBA00022884"/>
    </source>
</evidence>
<organism evidence="5 6">
    <name type="scientific">Psylliodes chrysocephalus</name>
    <dbReference type="NCBI Taxonomy" id="3402493"/>
    <lineage>
        <taxon>Eukaryota</taxon>
        <taxon>Metazoa</taxon>
        <taxon>Ecdysozoa</taxon>
        <taxon>Arthropoda</taxon>
        <taxon>Hexapoda</taxon>
        <taxon>Insecta</taxon>
        <taxon>Pterygota</taxon>
        <taxon>Neoptera</taxon>
        <taxon>Endopterygota</taxon>
        <taxon>Coleoptera</taxon>
        <taxon>Polyphaga</taxon>
        <taxon>Cucujiformia</taxon>
        <taxon>Chrysomeloidea</taxon>
        <taxon>Chrysomelidae</taxon>
        <taxon>Galerucinae</taxon>
        <taxon>Alticini</taxon>
        <taxon>Psylliodes</taxon>
    </lineage>
</organism>
<dbReference type="PROSITE" id="PS50102">
    <property type="entry name" value="RRM"/>
    <property type="match status" value="1"/>
</dbReference>
<sequence>MAGRSGYDDRDNRDFGGGGRSRGGGGGGGGGGRKPLPTEPPFTAYVGNLPLGVIQGDINEMFASLNVKNIRLVKDKETDRFKGFGYVEFETLKDLEQAIAMNGDIEVDGNLVKIDVADGKRNDRGGGFDKGGRGGRGGGRGGGGFRGGDRYGNDDFDGRGPPRGTFNDRDRGGQRGNYGNFAGDDGHRGDWNASRGRGGLGGPGSTPGGFGGGGGGGGAGGGPGGPGGGRPRPERRSFSEDLPSPAADTTGRPKLKLLPRTVKAPINAMASSEKSVSIFGGGKPREEKPASGGEEESKDV</sequence>
<dbReference type="Proteomes" id="UP001153636">
    <property type="component" value="Chromosome 3"/>
</dbReference>
<reference evidence="5" key="1">
    <citation type="submission" date="2022-01" db="EMBL/GenBank/DDBJ databases">
        <authorList>
            <person name="King R."/>
        </authorList>
    </citation>
    <scope>NUCLEOTIDE SEQUENCE</scope>
</reference>
<feature type="compositionally biased region" description="Basic and acidic residues" evidence="3">
    <location>
        <begin position="118"/>
        <end position="132"/>
    </location>
</feature>
<dbReference type="AlphaFoldDB" id="A0A9P0D034"/>
<dbReference type="EMBL" id="OV651815">
    <property type="protein sequence ID" value="CAH1107807.1"/>
    <property type="molecule type" value="Genomic_DNA"/>
</dbReference>
<dbReference type="PANTHER" id="PTHR23236">
    <property type="entry name" value="EUKARYOTIC TRANSLATION INITIATION FACTOR 4B/4H"/>
    <property type="match status" value="1"/>
</dbReference>
<feature type="region of interest" description="Disordered" evidence="3">
    <location>
        <begin position="1"/>
        <end position="41"/>
    </location>
</feature>